<dbReference type="InterPro" id="IPR000795">
    <property type="entry name" value="T_Tr_GTP-bd_dom"/>
</dbReference>
<dbReference type="GO" id="GO:0003924">
    <property type="term" value="F:GTPase activity"/>
    <property type="evidence" value="ECO:0007669"/>
    <property type="project" value="InterPro"/>
</dbReference>
<comment type="caution">
    <text evidence="3">The sequence shown here is derived from an EMBL/GenBank/DDBJ whole genome shotgun (WGS) entry which is preliminary data.</text>
</comment>
<dbReference type="SUPFAM" id="SSF52540">
    <property type="entry name" value="P-loop containing nucleoside triphosphate hydrolases"/>
    <property type="match status" value="1"/>
</dbReference>
<feature type="region of interest" description="Disordered" evidence="1">
    <location>
        <begin position="1"/>
        <end position="27"/>
    </location>
</feature>
<dbReference type="OrthoDB" id="5342685at2759"/>
<accession>A0A438N1X2</accession>
<dbReference type="VEuPathDB" id="FungiDB:PV10_06254"/>
<feature type="domain" description="Tr-type G" evidence="2">
    <location>
        <begin position="293"/>
        <end position="561"/>
    </location>
</feature>
<evidence type="ECO:0000313" key="3">
    <source>
        <dbReference type="EMBL" id="RVX69697.1"/>
    </source>
</evidence>
<dbReference type="InterPro" id="IPR027417">
    <property type="entry name" value="P-loop_NTPase"/>
</dbReference>
<evidence type="ECO:0000256" key="1">
    <source>
        <dbReference type="SAM" id="MobiDB-lite"/>
    </source>
</evidence>
<sequence length="960" mass="105006">MASIFTYQEEPPRIHSPWSTPGTSTPQTISNRKVALDGGDVRCIPTISKLEPERHDGPTEYKLHLLLRPRRKFLSLSTTSLHTGQHQSLSLNSSFGTFSTSEALSDRLPSLPVNQARQHRLHQLTTQLLWRLQQSSPFHSSSTADLVLPLLPEATPKLGIPERPAKLLPGLEESQGALYEIGVADDGVLVGLAEDELQESLGNLRAMASSLGCVTKILRRVVVGTCEWLASVEDFQQERPLQDNLWVAEVLVYPDSRDYAAPMGTANLVDHGNAQSALQETTSNRKNEPTQQIRVTLVGSPNSGKSSLLGTLSTSVLDNGRGKSRLSLLKHRHEIASGITSSVAQELIGYSSKEGSDPDHVINYATGNVSSWLDIHALSERLVFFSDSPGSPRFAKSTFRALVSWRPSWTVLCIAADADEQRRGSRATNTGDDAEHGQPIDNMDIMLAHLDVCLRLQLPLVIAFTKMDLANKLGLRSLLTKALSALKAAGRRPLMLGDAVKPALNVDTDKPLRLLNQISKTDQHDIDSLMGSKPNFDAKAVPIIFTSAVSASGIGKLHALLRSLRPVHVATERTPRSLSLSPPPNLSTLFHVDEVFSIPPSRVYSAETTDQSKNHGVVLCGHVAKGTIRVGNILTLGPFPPPSPPSYPELSTFASDDAMKRSHSYSTGHTPTDRLPDLLAASFSRMHMSKKSPDSEPEGETKWFAQVQVVSVRNLRLPVVQIHAGETGTIGVELLLLPPPPPPVKQHDSIPNSTSELVSLQRARKGMVLTDRQDKNDKQQPLLQGYRSFVASFPASDFSRPDAPPLILGGHATVYINSIRAATKVIAVALDESPEEKHGHRHHHCQRRRRRQRRVSSGTSEVFVFDSDEGLDDNDDDDDDDDNDGNDQQQQQQQHEENQSRSESKDIRITFRFTSNVEWMRLGDQILVVPTLTAPGPVAGNAVVNISALAGLVGNITELS</sequence>
<evidence type="ECO:0000313" key="4">
    <source>
        <dbReference type="Proteomes" id="UP000288859"/>
    </source>
</evidence>
<reference evidence="3 4" key="1">
    <citation type="submission" date="2017-03" db="EMBL/GenBank/DDBJ databases">
        <title>Genomes of endolithic fungi from Antarctica.</title>
        <authorList>
            <person name="Coleine C."/>
            <person name="Masonjones S."/>
            <person name="Stajich J.E."/>
        </authorList>
    </citation>
    <scope>NUCLEOTIDE SEQUENCE [LARGE SCALE GENOMIC DNA]</scope>
    <source>
        <strain evidence="3 4">CCFEE 6314</strain>
    </source>
</reference>
<evidence type="ECO:0000259" key="2">
    <source>
        <dbReference type="Pfam" id="PF00009"/>
    </source>
</evidence>
<dbReference type="AlphaFoldDB" id="A0A438N1X2"/>
<feature type="compositionally biased region" description="Acidic residues" evidence="1">
    <location>
        <begin position="866"/>
        <end position="885"/>
    </location>
</feature>
<dbReference type="GO" id="GO:0003746">
    <property type="term" value="F:translation elongation factor activity"/>
    <property type="evidence" value="ECO:0007669"/>
    <property type="project" value="TreeGrafter"/>
</dbReference>
<dbReference type="Gene3D" id="3.40.50.300">
    <property type="entry name" value="P-loop containing nucleotide triphosphate hydrolases"/>
    <property type="match status" value="1"/>
</dbReference>
<feature type="compositionally biased region" description="Basic and acidic residues" evidence="1">
    <location>
        <begin position="894"/>
        <end position="907"/>
    </location>
</feature>
<dbReference type="InterPro" id="IPR050055">
    <property type="entry name" value="EF-Tu_GTPase"/>
</dbReference>
<organism evidence="3 4">
    <name type="scientific">Exophiala mesophila</name>
    <name type="common">Black yeast-like fungus</name>
    <dbReference type="NCBI Taxonomy" id="212818"/>
    <lineage>
        <taxon>Eukaryota</taxon>
        <taxon>Fungi</taxon>
        <taxon>Dikarya</taxon>
        <taxon>Ascomycota</taxon>
        <taxon>Pezizomycotina</taxon>
        <taxon>Eurotiomycetes</taxon>
        <taxon>Chaetothyriomycetidae</taxon>
        <taxon>Chaetothyriales</taxon>
        <taxon>Herpotrichiellaceae</taxon>
        <taxon>Exophiala</taxon>
    </lineage>
</organism>
<proteinExistence type="predicted"/>
<gene>
    <name evidence="3" type="ORF">B0A52_06341</name>
</gene>
<name>A0A438N1X2_EXOME</name>
<feature type="compositionally biased region" description="Basic residues" evidence="1">
    <location>
        <begin position="839"/>
        <end position="854"/>
    </location>
</feature>
<feature type="compositionally biased region" description="Polar residues" evidence="1">
    <location>
        <begin position="17"/>
        <end position="27"/>
    </location>
</feature>
<dbReference type="PANTHER" id="PTHR43721:SF30">
    <property type="entry name" value="TR-TYPE G DOMAIN-CONTAINING PROTEIN"/>
    <property type="match status" value="1"/>
</dbReference>
<dbReference type="EMBL" id="NAJM01000027">
    <property type="protein sequence ID" value="RVX69697.1"/>
    <property type="molecule type" value="Genomic_DNA"/>
</dbReference>
<dbReference type="Proteomes" id="UP000288859">
    <property type="component" value="Unassembled WGS sequence"/>
</dbReference>
<dbReference type="GO" id="GO:0005525">
    <property type="term" value="F:GTP binding"/>
    <property type="evidence" value="ECO:0007669"/>
    <property type="project" value="InterPro"/>
</dbReference>
<feature type="region of interest" description="Disordered" evidence="1">
    <location>
        <begin position="833"/>
        <end position="907"/>
    </location>
</feature>
<dbReference type="Pfam" id="PF00009">
    <property type="entry name" value="GTP_EFTU"/>
    <property type="match status" value="1"/>
</dbReference>
<dbReference type="PANTHER" id="PTHR43721">
    <property type="entry name" value="ELONGATION FACTOR TU-RELATED"/>
    <property type="match status" value="1"/>
</dbReference>
<protein>
    <recommendedName>
        <fullName evidence="2">Tr-type G domain-containing protein</fullName>
    </recommendedName>
</protein>